<evidence type="ECO:0000313" key="1">
    <source>
        <dbReference type="EMBL" id="OTF98055.1"/>
    </source>
</evidence>
<keyword evidence="2" id="KW-1185">Reference proteome</keyword>
<dbReference type="EMBL" id="CM007903">
    <property type="protein sequence ID" value="OTF98055.1"/>
    <property type="molecule type" value="Genomic_DNA"/>
</dbReference>
<name>A0A251SID4_HELAN</name>
<gene>
    <name evidence="1" type="ORF">HannXRQ_Chr14g0441411</name>
</gene>
<dbReference type="InParanoid" id="A0A251SID4"/>
<dbReference type="Proteomes" id="UP000215914">
    <property type="component" value="Chromosome 14"/>
</dbReference>
<protein>
    <submittedName>
        <fullName evidence="1">Uncharacterized protein</fullName>
    </submittedName>
</protein>
<reference evidence="2" key="1">
    <citation type="journal article" date="2017" name="Nature">
        <title>The sunflower genome provides insights into oil metabolism, flowering and Asterid evolution.</title>
        <authorList>
            <person name="Badouin H."/>
            <person name="Gouzy J."/>
            <person name="Grassa C.J."/>
            <person name="Murat F."/>
            <person name="Staton S.E."/>
            <person name="Cottret L."/>
            <person name="Lelandais-Briere C."/>
            <person name="Owens G.L."/>
            <person name="Carrere S."/>
            <person name="Mayjonade B."/>
            <person name="Legrand L."/>
            <person name="Gill N."/>
            <person name="Kane N.C."/>
            <person name="Bowers J.E."/>
            <person name="Hubner S."/>
            <person name="Bellec A."/>
            <person name="Berard A."/>
            <person name="Berges H."/>
            <person name="Blanchet N."/>
            <person name="Boniface M.C."/>
            <person name="Brunel D."/>
            <person name="Catrice O."/>
            <person name="Chaidir N."/>
            <person name="Claudel C."/>
            <person name="Donnadieu C."/>
            <person name="Faraut T."/>
            <person name="Fievet G."/>
            <person name="Helmstetter N."/>
            <person name="King M."/>
            <person name="Knapp S.J."/>
            <person name="Lai Z."/>
            <person name="Le Paslier M.C."/>
            <person name="Lippi Y."/>
            <person name="Lorenzon L."/>
            <person name="Mandel J.R."/>
            <person name="Marage G."/>
            <person name="Marchand G."/>
            <person name="Marquand E."/>
            <person name="Bret-Mestries E."/>
            <person name="Morien E."/>
            <person name="Nambeesan S."/>
            <person name="Nguyen T."/>
            <person name="Pegot-Espagnet P."/>
            <person name="Pouilly N."/>
            <person name="Raftis F."/>
            <person name="Sallet E."/>
            <person name="Schiex T."/>
            <person name="Thomas J."/>
            <person name="Vandecasteele C."/>
            <person name="Vares D."/>
            <person name="Vear F."/>
            <person name="Vautrin S."/>
            <person name="Crespi M."/>
            <person name="Mangin B."/>
            <person name="Burke J.M."/>
            <person name="Salse J."/>
            <person name="Munos S."/>
            <person name="Vincourt P."/>
            <person name="Rieseberg L.H."/>
            <person name="Langlade N.B."/>
        </authorList>
    </citation>
    <scope>NUCLEOTIDE SEQUENCE [LARGE SCALE GENOMIC DNA]</scope>
    <source>
        <strain evidence="2">cv. SF193</strain>
    </source>
</reference>
<proteinExistence type="predicted"/>
<sequence length="76" mass="8918">MEFDDHLTCSWSAVELINRFVSVRASVISNGWFFEGNLAYNFFISTLHLRVDYLFLVTNASMNFYILLQSHIFVVF</sequence>
<dbReference type="AlphaFoldDB" id="A0A251SID4"/>
<organism evidence="1 2">
    <name type="scientific">Helianthus annuus</name>
    <name type="common">Common sunflower</name>
    <dbReference type="NCBI Taxonomy" id="4232"/>
    <lineage>
        <taxon>Eukaryota</taxon>
        <taxon>Viridiplantae</taxon>
        <taxon>Streptophyta</taxon>
        <taxon>Embryophyta</taxon>
        <taxon>Tracheophyta</taxon>
        <taxon>Spermatophyta</taxon>
        <taxon>Magnoliopsida</taxon>
        <taxon>eudicotyledons</taxon>
        <taxon>Gunneridae</taxon>
        <taxon>Pentapetalae</taxon>
        <taxon>asterids</taxon>
        <taxon>campanulids</taxon>
        <taxon>Asterales</taxon>
        <taxon>Asteraceae</taxon>
        <taxon>Asteroideae</taxon>
        <taxon>Heliantheae alliance</taxon>
        <taxon>Heliantheae</taxon>
        <taxon>Helianthus</taxon>
    </lineage>
</organism>
<accession>A0A251SID4</accession>
<evidence type="ECO:0000313" key="2">
    <source>
        <dbReference type="Proteomes" id="UP000215914"/>
    </source>
</evidence>